<dbReference type="KEGG" id="mefw:F1737_03075"/>
<dbReference type="EMBL" id="CP043875">
    <property type="protein sequence ID" value="WOF17291.1"/>
    <property type="molecule type" value="Genomic_DNA"/>
</dbReference>
<accession>A0AA97I4U1</accession>
<dbReference type="InterPro" id="IPR043829">
    <property type="entry name" value="DUF5806"/>
</dbReference>
<dbReference type="Pfam" id="PF19122">
    <property type="entry name" value="DUF5806"/>
    <property type="match status" value="1"/>
</dbReference>
<organism evidence="1 2">
    <name type="scientific">Methanochimaera problematica</name>
    <dbReference type="NCBI Taxonomy" id="2609417"/>
    <lineage>
        <taxon>Archaea</taxon>
        <taxon>Methanobacteriati</taxon>
        <taxon>Methanobacteriota</taxon>
        <taxon>Stenosarchaea group</taxon>
        <taxon>Methanomicrobia</taxon>
        <taxon>Methanomicrobiales</taxon>
        <taxon>Methanomicrobiaceae</taxon>
        <taxon>Methanochimaera</taxon>
    </lineage>
</organism>
<keyword evidence="2" id="KW-1185">Reference proteome</keyword>
<gene>
    <name evidence="1" type="ORF">F1737_03075</name>
</gene>
<sequence length="188" mass="21531">MVAPQPRLLTKEEKERINKYKKFKKVDGAAYERVNKFLRKHTYITAREWAIARLCADFTTRSGSEMTFIGENLPDLVPFMTDTYTPQAVNQARSSFKKKVKKSGASFFYGALCGFFTADELDDILFESSEIARFLLEVEGTSVDIDDEIDIEDRITEIMRSVAEAASMLRNTKNDKSEDEIQNQETII</sequence>
<protein>
    <submittedName>
        <fullName evidence="1">Uncharacterized protein</fullName>
    </submittedName>
</protein>
<name>A0AA97I4U1_9EURY</name>
<evidence type="ECO:0000313" key="1">
    <source>
        <dbReference type="EMBL" id="WOF17291.1"/>
    </source>
</evidence>
<evidence type="ECO:0000313" key="2">
    <source>
        <dbReference type="Proteomes" id="UP001301797"/>
    </source>
</evidence>
<proteinExistence type="predicted"/>
<dbReference type="AlphaFoldDB" id="A0AA97I4U1"/>
<reference evidence="1 2" key="1">
    <citation type="submission" date="2019-09" db="EMBL/GenBank/DDBJ databases">
        <title>The complete genome of Methanoplanus sp. FWC-SCC4.</title>
        <authorList>
            <person name="Chen S.-C."/>
            <person name="Zhou Y.-Z."/>
            <person name="Lai M.-C."/>
        </authorList>
    </citation>
    <scope>NUCLEOTIDE SEQUENCE [LARGE SCALE GENOMIC DNA]</scope>
    <source>
        <strain evidence="1 2">FWC-SCC4</strain>
    </source>
</reference>
<dbReference type="Proteomes" id="UP001301797">
    <property type="component" value="Chromosome"/>
</dbReference>